<organism evidence="1 2">
    <name type="scientific">Daphnia magna</name>
    <dbReference type="NCBI Taxonomy" id="35525"/>
    <lineage>
        <taxon>Eukaryota</taxon>
        <taxon>Metazoa</taxon>
        <taxon>Ecdysozoa</taxon>
        <taxon>Arthropoda</taxon>
        <taxon>Crustacea</taxon>
        <taxon>Branchiopoda</taxon>
        <taxon>Diplostraca</taxon>
        <taxon>Cladocera</taxon>
        <taxon>Anomopoda</taxon>
        <taxon>Daphniidae</taxon>
        <taxon>Daphnia</taxon>
    </lineage>
</organism>
<evidence type="ECO:0000313" key="2">
    <source>
        <dbReference type="Proteomes" id="UP001234178"/>
    </source>
</evidence>
<accession>A0ABR0A4Z8</accession>
<comment type="caution">
    <text evidence="1">The sequence shown here is derived from an EMBL/GenBank/DDBJ whole genome shotgun (WGS) entry which is preliminary data.</text>
</comment>
<sequence>MTSPQSVSDTCTLARSNEFESKQICVDEQQISLDEDGGKFVGFTTLNAKSQNKRGLGVGLTNSITP</sequence>
<protein>
    <submittedName>
        <fullName evidence="1">Uncharacterized protein</fullName>
    </submittedName>
</protein>
<evidence type="ECO:0000313" key="1">
    <source>
        <dbReference type="EMBL" id="KAK4020084.1"/>
    </source>
</evidence>
<dbReference type="Proteomes" id="UP001234178">
    <property type="component" value="Unassembled WGS sequence"/>
</dbReference>
<gene>
    <name evidence="1" type="ORF">OUZ56_002080</name>
</gene>
<proteinExistence type="predicted"/>
<reference evidence="1 2" key="1">
    <citation type="journal article" date="2023" name="Nucleic Acids Res.">
        <title>The hologenome of Daphnia magna reveals possible DNA methylation and microbiome-mediated evolution of the host genome.</title>
        <authorList>
            <person name="Chaturvedi A."/>
            <person name="Li X."/>
            <person name="Dhandapani V."/>
            <person name="Marshall H."/>
            <person name="Kissane S."/>
            <person name="Cuenca-Cambronero M."/>
            <person name="Asole G."/>
            <person name="Calvet F."/>
            <person name="Ruiz-Romero M."/>
            <person name="Marangio P."/>
            <person name="Guigo R."/>
            <person name="Rago D."/>
            <person name="Mirbahai L."/>
            <person name="Eastwood N."/>
            <person name="Colbourne J.K."/>
            <person name="Zhou J."/>
            <person name="Mallon E."/>
            <person name="Orsini L."/>
        </authorList>
    </citation>
    <scope>NUCLEOTIDE SEQUENCE [LARGE SCALE GENOMIC DNA]</scope>
    <source>
        <strain evidence="1">LRV0_1</strain>
    </source>
</reference>
<keyword evidence="2" id="KW-1185">Reference proteome</keyword>
<dbReference type="EMBL" id="JAOYFB010000036">
    <property type="protein sequence ID" value="KAK4020084.1"/>
    <property type="molecule type" value="Genomic_DNA"/>
</dbReference>
<name>A0ABR0A4Z8_9CRUS</name>